<dbReference type="InterPro" id="IPR006312">
    <property type="entry name" value="TatA/E"/>
</dbReference>
<comment type="caution">
    <text evidence="11">The sequence shown here is derived from an EMBL/GenBank/DDBJ whole genome shotgun (WGS) entry which is preliminary data.</text>
</comment>
<evidence type="ECO:0000256" key="1">
    <source>
        <dbReference type="ARBA" id="ARBA00004162"/>
    </source>
</evidence>
<keyword evidence="5 9" id="KW-0653">Protein transport</keyword>
<proteinExistence type="inferred from homology"/>
<keyword evidence="2 9" id="KW-0813">Transport</keyword>
<evidence type="ECO:0000256" key="8">
    <source>
        <dbReference type="ARBA" id="ARBA00023136"/>
    </source>
</evidence>
<evidence type="ECO:0000256" key="7">
    <source>
        <dbReference type="ARBA" id="ARBA00023010"/>
    </source>
</evidence>
<keyword evidence="7 9" id="KW-0811">Translocation</keyword>
<keyword evidence="4 9" id="KW-0812">Transmembrane</keyword>
<dbReference type="Pfam" id="PF02416">
    <property type="entry name" value="TatA_B_E"/>
    <property type="match status" value="1"/>
</dbReference>
<feature type="compositionally biased region" description="Basic and acidic residues" evidence="10">
    <location>
        <begin position="43"/>
        <end position="89"/>
    </location>
</feature>
<accession>A0ABU7YY92</accession>
<feature type="region of interest" description="Disordered" evidence="10">
    <location>
        <begin position="39"/>
        <end position="89"/>
    </location>
</feature>
<evidence type="ECO:0000256" key="10">
    <source>
        <dbReference type="SAM" id="MobiDB-lite"/>
    </source>
</evidence>
<dbReference type="HAMAP" id="MF_00236">
    <property type="entry name" value="TatA_E"/>
    <property type="match status" value="1"/>
</dbReference>
<sequence>MGSFSIWHWLIVLVIVLLVFGTKRLKNVGKDVGEAIKGFKQGVGDKDGDKDKPAARLGDDTRADSTRADDSRVDDRVDAARRDDEHTPR</sequence>
<comment type="function">
    <text evidence="9">Part of the twin-arginine translocation (Tat) system that transports large folded proteins containing a characteristic twin-arginine motif in their signal peptide across membranes. TatA could form the protein-conducting channel of the Tat system.</text>
</comment>
<name>A0ABU7YY92_9GAMM</name>
<evidence type="ECO:0000256" key="6">
    <source>
        <dbReference type="ARBA" id="ARBA00022989"/>
    </source>
</evidence>
<evidence type="ECO:0000256" key="5">
    <source>
        <dbReference type="ARBA" id="ARBA00022927"/>
    </source>
</evidence>
<comment type="subunit">
    <text evidence="9">The Tat system comprises two distinct complexes: a TatABC complex, containing multiple copies of TatA, TatB and TatC subunits, and a separate TatA complex, containing only TatA subunits. Substrates initially bind to the TatABC complex, which probably triggers association of the separate TatA complex to form the active translocon.</text>
</comment>
<dbReference type="RefSeq" id="WP_332616350.1">
    <property type="nucleotide sequence ID" value="NZ_JAXGFP010000003.1"/>
</dbReference>
<feature type="transmembrane region" description="Helical" evidence="9">
    <location>
        <begin position="6"/>
        <end position="22"/>
    </location>
</feature>
<keyword evidence="12" id="KW-1185">Reference proteome</keyword>
<keyword evidence="6 9" id="KW-1133">Transmembrane helix</keyword>
<dbReference type="PANTHER" id="PTHR42982">
    <property type="entry name" value="SEC-INDEPENDENT PROTEIN TRANSLOCASE PROTEIN TATA"/>
    <property type="match status" value="1"/>
</dbReference>
<evidence type="ECO:0000256" key="3">
    <source>
        <dbReference type="ARBA" id="ARBA00022475"/>
    </source>
</evidence>
<evidence type="ECO:0000313" key="12">
    <source>
        <dbReference type="Proteomes" id="UP001355056"/>
    </source>
</evidence>
<dbReference type="PANTHER" id="PTHR42982:SF1">
    <property type="entry name" value="SEC-INDEPENDENT PROTEIN TRANSLOCASE PROTEIN TATA"/>
    <property type="match status" value="1"/>
</dbReference>
<evidence type="ECO:0000256" key="4">
    <source>
        <dbReference type="ARBA" id="ARBA00022692"/>
    </source>
</evidence>
<evidence type="ECO:0000256" key="9">
    <source>
        <dbReference type="HAMAP-Rule" id="MF_00236"/>
    </source>
</evidence>
<dbReference type="EMBL" id="JAXGFP010000003">
    <property type="protein sequence ID" value="MEG3183929.1"/>
    <property type="molecule type" value="Genomic_DNA"/>
</dbReference>
<dbReference type="Proteomes" id="UP001355056">
    <property type="component" value="Unassembled WGS sequence"/>
</dbReference>
<dbReference type="Gene3D" id="1.20.5.3310">
    <property type="match status" value="1"/>
</dbReference>
<dbReference type="InterPro" id="IPR003369">
    <property type="entry name" value="TatA/B/E"/>
</dbReference>
<reference evidence="11 12" key="1">
    <citation type="journal article" date="2016" name="Int. J. Syst. Evol. Microbiol.">
        <title>Lysobacter erysipheiresistens sp. nov., an antagonist of powdery mildew, isolated from tobacco-cultivated soil.</title>
        <authorList>
            <person name="Xie B."/>
            <person name="Li T."/>
            <person name="Lin X."/>
            <person name="Wang C.J."/>
            <person name="Chen Y.J."/>
            <person name="Liu W.J."/>
            <person name="Zhao Z.W."/>
        </authorList>
    </citation>
    <scope>NUCLEOTIDE SEQUENCE [LARGE SCALE GENOMIC DNA]</scope>
    <source>
        <strain evidence="11 12">RS-LYSO-3</strain>
    </source>
</reference>
<evidence type="ECO:0000313" key="11">
    <source>
        <dbReference type="EMBL" id="MEG3183929.1"/>
    </source>
</evidence>
<keyword evidence="8 9" id="KW-0472">Membrane</keyword>
<gene>
    <name evidence="9 11" type="primary">tatA</name>
    <name evidence="11" type="ORF">SNE34_07895</name>
</gene>
<comment type="similarity">
    <text evidence="9">Belongs to the TatA/E family.</text>
</comment>
<dbReference type="NCBIfam" id="TIGR01411">
    <property type="entry name" value="tatAE"/>
    <property type="match status" value="1"/>
</dbReference>
<protein>
    <recommendedName>
        <fullName evidence="9">Sec-independent protein translocase protein TatA</fullName>
    </recommendedName>
</protein>
<comment type="subcellular location">
    <subcellularLocation>
        <location evidence="1 9">Cell membrane</location>
        <topology evidence="1 9">Single-pass membrane protein</topology>
    </subcellularLocation>
</comment>
<evidence type="ECO:0000256" key="2">
    <source>
        <dbReference type="ARBA" id="ARBA00022448"/>
    </source>
</evidence>
<dbReference type="NCBIfam" id="NF002813">
    <property type="entry name" value="PRK02958.1"/>
    <property type="match status" value="1"/>
</dbReference>
<keyword evidence="3 9" id="KW-1003">Cell membrane</keyword>
<organism evidence="11 12">
    <name type="scientific">Novilysobacter erysipheiresistens</name>
    <dbReference type="NCBI Taxonomy" id="1749332"/>
    <lineage>
        <taxon>Bacteria</taxon>
        <taxon>Pseudomonadati</taxon>
        <taxon>Pseudomonadota</taxon>
        <taxon>Gammaproteobacteria</taxon>
        <taxon>Lysobacterales</taxon>
        <taxon>Lysobacteraceae</taxon>
        <taxon>Novilysobacter</taxon>
    </lineage>
</organism>